<dbReference type="GO" id="GO:0004252">
    <property type="term" value="F:serine-type endopeptidase activity"/>
    <property type="evidence" value="ECO:0007669"/>
    <property type="project" value="InterPro"/>
</dbReference>
<dbReference type="SMART" id="SM00028">
    <property type="entry name" value="TPR"/>
    <property type="match status" value="3"/>
</dbReference>
<accession>A0A9D1KDQ9</accession>
<evidence type="ECO:0000256" key="1">
    <source>
        <dbReference type="ARBA" id="ARBA00010541"/>
    </source>
</evidence>
<dbReference type="InterPro" id="IPR011990">
    <property type="entry name" value="TPR-like_helical_dom_sf"/>
</dbReference>
<gene>
    <name evidence="5" type="ORF">IAD06_05435</name>
</gene>
<comment type="similarity">
    <text evidence="1">Belongs to the peptidase S1C family.</text>
</comment>
<name>A0A9D1KDQ9_9BACT</name>
<feature type="signal peptide" evidence="4">
    <location>
        <begin position="1"/>
        <end position="23"/>
    </location>
</feature>
<proteinExistence type="inferred from homology"/>
<organism evidence="5 6">
    <name type="scientific">Candidatus Caccoplasma intestinavium</name>
    <dbReference type="NCBI Taxonomy" id="2840716"/>
    <lineage>
        <taxon>Bacteria</taxon>
        <taxon>Pseudomonadati</taxon>
        <taxon>Bacteroidota</taxon>
        <taxon>Bacteroidia</taxon>
        <taxon>Bacteroidales</taxon>
        <taxon>Bacteroidaceae</taxon>
        <taxon>Bacteroidaceae incertae sedis</taxon>
        <taxon>Candidatus Caccoplasma</taxon>
    </lineage>
</organism>
<dbReference type="PRINTS" id="PR00834">
    <property type="entry name" value="PROTEASES2C"/>
</dbReference>
<evidence type="ECO:0000313" key="5">
    <source>
        <dbReference type="EMBL" id="HIT39461.1"/>
    </source>
</evidence>
<protein>
    <submittedName>
        <fullName evidence="5">Trypsin-like peptidase domain-containing protein</fullName>
    </submittedName>
</protein>
<reference evidence="5" key="2">
    <citation type="journal article" date="2021" name="PeerJ">
        <title>Extensive microbial diversity within the chicken gut microbiome revealed by metagenomics and culture.</title>
        <authorList>
            <person name="Gilroy R."/>
            <person name="Ravi A."/>
            <person name="Getino M."/>
            <person name="Pursley I."/>
            <person name="Horton D.L."/>
            <person name="Alikhan N.F."/>
            <person name="Baker D."/>
            <person name="Gharbi K."/>
            <person name="Hall N."/>
            <person name="Watson M."/>
            <person name="Adriaenssens E.M."/>
            <person name="Foster-Nyarko E."/>
            <person name="Jarju S."/>
            <person name="Secka A."/>
            <person name="Antonio M."/>
            <person name="Oren A."/>
            <person name="Chaudhuri R.R."/>
            <person name="La Ragione R."/>
            <person name="Hildebrand F."/>
            <person name="Pallen M.J."/>
        </authorList>
    </citation>
    <scope>NUCLEOTIDE SEQUENCE</scope>
    <source>
        <strain evidence="5">21143</strain>
    </source>
</reference>
<dbReference type="PANTHER" id="PTHR43343">
    <property type="entry name" value="PEPTIDASE S12"/>
    <property type="match status" value="1"/>
</dbReference>
<dbReference type="InterPro" id="IPR009003">
    <property type="entry name" value="Peptidase_S1_PA"/>
</dbReference>
<dbReference type="InterPro" id="IPR043504">
    <property type="entry name" value="Peptidase_S1_PA_chymotrypsin"/>
</dbReference>
<dbReference type="SUPFAM" id="SSF48452">
    <property type="entry name" value="TPR-like"/>
    <property type="match status" value="1"/>
</dbReference>
<dbReference type="SUPFAM" id="SSF50494">
    <property type="entry name" value="Trypsin-like serine proteases"/>
    <property type="match status" value="1"/>
</dbReference>
<dbReference type="Pfam" id="PF13365">
    <property type="entry name" value="Trypsin_2"/>
    <property type="match status" value="1"/>
</dbReference>
<evidence type="ECO:0000313" key="6">
    <source>
        <dbReference type="Proteomes" id="UP000886722"/>
    </source>
</evidence>
<keyword evidence="3" id="KW-0378">Hydrolase</keyword>
<dbReference type="PANTHER" id="PTHR43343:SF3">
    <property type="entry name" value="PROTEASE DO-LIKE 8, CHLOROPLASTIC"/>
    <property type="match status" value="1"/>
</dbReference>
<evidence type="ECO:0000256" key="3">
    <source>
        <dbReference type="ARBA" id="ARBA00022801"/>
    </source>
</evidence>
<dbReference type="GO" id="GO:0006508">
    <property type="term" value="P:proteolysis"/>
    <property type="evidence" value="ECO:0007669"/>
    <property type="project" value="UniProtKB-KW"/>
</dbReference>
<dbReference type="Pfam" id="PF13432">
    <property type="entry name" value="TPR_16"/>
    <property type="match status" value="1"/>
</dbReference>
<dbReference type="InterPro" id="IPR019734">
    <property type="entry name" value="TPR_rpt"/>
</dbReference>
<reference evidence="5" key="1">
    <citation type="submission" date="2020-10" db="EMBL/GenBank/DDBJ databases">
        <authorList>
            <person name="Gilroy R."/>
        </authorList>
    </citation>
    <scope>NUCLEOTIDE SEQUENCE</scope>
    <source>
        <strain evidence="5">21143</strain>
    </source>
</reference>
<dbReference type="Gene3D" id="2.40.10.10">
    <property type="entry name" value="Trypsin-like serine proteases"/>
    <property type="match status" value="2"/>
</dbReference>
<keyword evidence="4" id="KW-0732">Signal</keyword>
<dbReference type="InterPro" id="IPR051201">
    <property type="entry name" value="Chloro_Bact_Ser_Proteases"/>
</dbReference>
<dbReference type="AlphaFoldDB" id="A0A9D1KDQ9"/>
<dbReference type="InterPro" id="IPR001940">
    <property type="entry name" value="Peptidase_S1C"/>
</dbReference>
<evidence type="ECO:0000256" key="4">
    <source>
        <dbReference type="SAM" id="SignalP"/>
    </source>
</evidence>
<keyword evidence="2" id="KW-0645">Protease</keyword>
<feature type="chain" id="PRO_5039087375" evidence="4">
    <location>
        <begin position="24"/>
        <end position="569"/>
    </location>
</feature>
<dbReference type="Gene3D" id="1.25.40.10">
    <property type="entry name" value="Tetratricopeptide repeat domain"/>
    <property type="match status" value="2"/>
</dbReference>
<dbReference type="Proteomes" id="UP000886722">
    <property type="component" value="Unassembled WGS sequence"/>
</dbReference>
<sequence>MKNKCTHIIILLLLTLLSTPVQGKFKVADYNKDKAKEIIDTRVKRGILEIVEGIWESSNGKIYAIERFEDERFPENIRYRVIQLEGKNSDPGMVDYFLEMTNYDEYYRIWGNNPFSLTNEPVGRECYISFTQDSFSFKQQIQTITFTRKYPQINYQENSGTISLGSGFAITPNGYIVTNHHVIANAQNIVVTGVNGSFEQGYNARLVVTDPKNDLAIIKIEDSVFTTFGEIPYNIRNNDPIEGEYCFAIGYPAANVLGVNPKTTAGIISATTDSKFPAYCQMSVAIESGSSGSPLFDSNGNVLAVNVAKYNDYFPNLAVKTSYLMRLIGQCDELKDLSMTPATPGRQLPEIVATNKGFVVLIFINYNPFGEQKPFYVLDEVEKKDDPMSNAEKLYSAKRYREAISALTDILMNDPQNSDAYYLRGCSWASLVLHDNAIIDYNQALHYFDSKKENIYPIGSIYRNKAVSQMFNQDYEEALKNLELALKDTPDDGYNDVLNGVLNYHVKRYENAIKIFSEITHYTGLQDIIYYYRGLCYFAIGETPKARADMQCAARFGSKDASDWLQQYP</sequence>
<evidence type="ECO:0000256" key="2">
    <source>
        <dbReference type="ARBA" id="ARBA00022670"/>
    </source>
</evidence>
<comment type="caution">
    <text evidence="5">The sequence shown here is derived from an EMBL/GenBank/DDBJ whole genome shotgun (WGS) entry which is preliminary data.</text>
</comment>
<dbReference type="EMBL" id="DVKT01000041">
    <property type="protein sequence ID" value="HIT39461.1"/>
    <property type="molecule type" value="Genomic_DNA"/>
</dbReference>